<keyword evidence="6" id="KW-0676">Redox-active center</keyword>
<accession>S8A2C5</accession>
<evidence type="ECO:0000256" key="3">
    <source>
        <dbReference type="ARBA" id="ARBA00022862"/>
    </source>
</evidence>
<dbReference type="eggNOG" id="KOG0855">
    <property type="taxonomic scope" value="Eukaryota"/>
</dbReference>
<evidence type="ECO:0000313" key="13">
    <source>
        <dbReference type="Proteomes" id="UP000015100"/>
    </source>
</evidence>
<dbReference type="PROSITE" id="PS51352">
    <property type="entry name" value="THIOREDOXIN_2"/>
    <property type="match status" value="1"/>
</dbReference>
<comment type="similarity">
    <text evidence="8">Belongs to the peroxiredoxin family. BCP/PrxQ subfamily.</text>
</comment>
<dbReference type="InterPro" id="IPR013766">
    <property type="entry name" value="Thioredoxin_domain"/>
</dbReference>
<dbReference type="GO" id="GO:0034599">
    <property type="term" value="P:cellular response to oxidative stress"/>
    <property type="evidence" value="ECO:0007669"/>
    <property type="project" value="TreeGrafter"/>
</dbReference>
<dbReference type="HOGENOM" id="CLU_715772_0_0_1"/>
<proteinExistence type="inferred from homology"/>
<dbReference type="InterPro" id="IPR000866">
    <property type="entry name" value="AhpC/TSA"/>
</dbReference>
<comment type="caution">
    <text evidence="12">The sequence shown here is derived from an EMBL/GenBank/DDBJ whole genome shotgun (WGS) entry which is preliminary data.</text>
</comment>
<dbReference type="GO" id="GO:0005737">
    <property type="term" value="C:cytoplasm"/>
    <property type="evidence" value="ECO:0007669"/>
    <property type="project" value="TreeGrafter"/>
</dbReference>
<evidence type="ECO:0000256" key="5">
    <source>
        <dbReference type="ARBA" id="ARBA00023157"/>
    </source>
</evidence>
<keyword evidence="5" id="KW-1015">Disulfide bond</keyword>
<evidence type="ECO:0000313" key="12">
    <source>
        <dbReference type="EMBL" id="EPS37170.1"/>
    </source>
</evidence>
<reference evidence="12 13" key="1">
    <citation type="journal article" date="2013" name="PLoS Genet.">
        <title>Genomic mechanisms accounting for the adaptation to parasitism in nematode-trapping fungi.</title>
        <authorList>
            <person name="Meerupati T."/>
            <person name="Andersson K.M."/>
            <person name="Friman E."/>
            <person name="Kumar D."/>
            <person name="Tunlid A."/>
            <person name="Ahren D."/>
        </authorList>
    </citation>
    <scope>NUCLEOTIDE SEQUENCE [LARGE SCALE GENOMIC DNA]</scope>
    <source>
        <strain evidence="12 13">CBS 200.50</strain>
    </source>
</reference>
<gene>
    <name evidence="12" type="ORF">H072_9235</name>
</gene>
<dbReference type="SUPFAM" id="SSF52833">
    <property type="entry name" value="Thioredoxin-like"/>
    <property type="match status" value="1"/>
</dbReference>
<dbReference type="InterPro" id="IPR036249">
    <property type="entry name" value="Thioredoxin-like_sf"/>
</dbReference>
<dbReference type="STRING" id="1284197.S8A2C5"/>
<protein>
    <recommendedName>
        <fullName evidence="1">thioredoxin-dependent peroxiredoxin</fullName>
        <ecNumber evidence="1">1.11.1.24</ecNumber>
    </recommendedName>
    <alternativeName>
        <fullName evidence="7">Thioredoxin peroxidase</fullName>
    </alternativeName>
</protein>
<evidence type="ECO:0000256" key="8">
    <source>
        <dbReference type="ARBA" id="ARBA00038489"/>
    </source>
</evidence>
<feature type="compositionally biased region" description="Basic and acidic residues" evidence="10">
    <location>
        <begin position="98"/>
        <end position="162"/>
    </location>
</feature>
<dbReference type="PANTHER" id="PTHR42801">
    <property type="entry name" value="THIOREDOXIN-DEPENDENT PEROXIDE REDUCTASE"/>
    <property type="match status" value="1"/>
</dbReference>
<evidence type="ECO:0000256" key="1">
    <source>
        <dbReference type="ARBA" id="ARBA00013017"/>
    </source>
</evidence>
<evidence type="ECO:0000256" key="4">
    <source>
        <dbReference type="ARBA" id="ARBA00023002"/>
    </source>
</evidence>
<sequence>MPMELRKRKAPAAPPPPPPAPKRKATAPKKEKKTDDVPAAEKPAEKKATAKKAAPPKKGKTGEKAEVTTEAPSADPEVLPEAPAAESSKAKPAAKPKAVKETKETKDTKESKATKSTEPAKKEEKPKEEKSKEKKAAGPTKEKKEAAEKSAEKAPPKAKSEKASATPAEKSSKATEEKKTEPAEKKEKKSAAPKASSSKSATATPAPAAAIELKPGDAIPTGLPELSNQAGEKVNLNALLDASKTGVVLFAYPAASTPGCTKQANLFNVSKDNFEAQGYSIFGLSGDKPEKNAKFKESQKLTYPLLSDVTYELHVKFGIAKPGGKGTLRSVVVISKDGKIVIVKKAGPDETLKAARTACGLPDADAKTKAVEKAEEKKEAAESSSKQAPVEEAPDASA</sequence>
<dbReference type="Pfam" id="PF00578">
    <property type="entry name" value="AhpC-TSA"/>
    <property type="match status" value="1"/>
</dbReference>
<dbReference type="AlphaFoldDB" id="S8A2C5"/>
<name>S8A2C5_DACHA</name>
<dbReference type="OMA" id="DMPAHIN"/>
<feature type="compositionally biased region" description="Low complexity" evidence="10">
    <location>
        <begin position="192"/>
        <end position="206"/>
    </location>
</feature>
<dbReference type="GO" id="GO:0045454">
    <property type="term" value="P:cell redox homeostasis"/>
    <property type="evidence" value="ECO:0007669"/>
    <property type="project" value="TreeGrafter"/>
</dbReference>
<comment type="catalytic activity">
    <reaction evidence="9">
        <text>a hydroperoxide + [thioredoxin]-dithiol = an alcohol + [thioredoxin]-disulfide + H2O</text>
        <dbReference type="Rhea" id="RHEA:62620"/>
        <dbReference type="Rhea" id="RHEA-COMP:10698"/>
        <dbReference type="Rhea" id="RHEA-COMP:10700"/>
        <dbReference type="ChEBI" id="CHEBI:15377"/>
        <dbReference type="ChEBI" id="CHEBI:29950"/>
        <dbReference type="ChEBI" id="CHEBI:30879"/>
        <dbReference type="ChEBI" id="CHEBI:35924"/>
        <dbReference type="ChEBI" id="CHEBI:50058"/>
        <dbReference type="EC" id="1.11.1.24"/>
    </reaction>
</comment>
<keyword evidence="2" id="KW-0575">Peroxidase</keyword>
<evidence type="ECO:0000256" key="10">
    <source>
        <dbReference type="SAM" id="MobiDB-lite"/>
    </source>
</evidence>
<reference evidence="13" key="2">
    <citation type="submission" date="2013-04" db="EMBL/GenBank/DDBJ databases">
        <title>Genomic mechanisms accounting for the adaptation to parasitism in nematode-trapping fungi.</title>
        <authorList>
            <person name="Ahren D.G."/>
        </authorList>
    </citation>
    <scope>NUCLEOTIDE SEQUENCE [LARGE SCALE GENOMIC DNA]</scope>
    <source>
        <strain evidence="13">CBS 200.50</strain>
    </source>
</reference>
<dbReference type="CDD" id="cd03017">
    <property type="entry name" value="PRX_BCP"/>
    <property type="match status" value="1"/>
</dbReference>
<keyword evidence="4" id="KW-0560">Oxidoreductase</keyword>
<feature type="compositionally biased region" description="Low complexity" evidence="10">
    <location>
        <begin position="80"/>
        <end position="96"/>
    </location>
</feature>
<evidence type="ECO:0000259" key="11">
    <source>
        <dbReference type="PROSITE" id="PS51352"/>
    </source>
</evidence>
<feature type="domain" description="Thioredoxin" evidence="11">
    <location>
        <begin position="200"/>
        <end position="360"/>
    </location>
</feature>
<evidence type="ECO:0000256" key="9">
    <source>
        <dbReference type="ARBA" id="ARBA00049091"/>
    </source>
</evidence>
<feature type="region of interest" description="Disordered" evidence="10">
    <location>
        <begin position="1"/>
        <end position="206"/>
    </location>
</feature>
<dbReference type="EMBL" id="AQGS01000750">
    <property type="protein sequence ID" value="EPS37170.1"/>
    <property type="molecule type" value="Genomic_DNA"/>
</dbReference>
<dbReference type="PANTHER" id="PTHR42801:SF23">
    <property type="entry name" value="PEROXIREDOXIN DOT5"/>
    <property type="match status" value="1"/>
</dbReference>
<dbReference type="Proteomes" id="UP000015100">
    <property type="component" value="Unassembled WGS sequence"/>
</dbReference>
<keyword evidence="13" id="KW-1185">Reference proteome</keyword>
<feature type="region of interest" description="Disordered" evidence="10">
    <location>
        <begin position="364"/>
        <end position="398"/>
    </location>
</feature>
<feature type="compositionally biased region" description="Basic residues" evidence="10">
    <location>
        <begin position="1"/>
        <end position="10"/>
    </location>
</feature>
<dbReference type="EC" id="1.11.1.24" evidence="1"/>
<dbReference type="OrthoDB" id="338622at2759"/>
<feature type="compositionally biased region" description="Basic and acidic residues" evidence="10">
    <location>
        <begin position="364"/>
        <end position="381"/>
    </location>
</feature>
<feature type="compositionally biased region" description="Basic and acidic residues" evidence="10">
    <location>
        <begin position="170"/>
        <end position="190"/>
    </location>
</feature>
<evidence type="ECO:0000256" key="2">
    <source>
        <dbReference type="ARBA" id="ARBA00022559"/>
    </source>
</evidence>
<keyword evidence="3" id="KW-0049">Antioxidant</keyword>
<dbReference type="InterPro" id="IPR050924">
    <property type="entry name" value="Peroxiredoxin_BCP/PrxQ"/>
</dbReference>
<dbReference type="Gene3D" id="3.40.30.10">
    <property type="entry name" value="Glutaredoxin"/>
    <property type="match status" value="1"/>
</dbReference>
<organism evidence="12 13">
    <name type="scientific">Dactylellina haptotyla (strain CBS 200.50)</name>
    <name type="common">Nematode-trapping fungus</name>
    <name type="synonym">Monacrosporium haptotylum</name>
    <dbReference type="NCBI Taxonomy" id="1284197"/>
    <lineage>
        <taxon>Eukaryota</taxon>
        <taxon>Fungi</taxon>
        <taxon>Dikarya</taxon>
        <taxon>Ascomycota</taxon>
        <taxon>Pezizomycotina</taxon>
        <taxon>Orbiliomycetes</taxon>
        <taxon>Orbiliales</taxon>
        <taxon>Orbiliaceae</taxon>
        <taxon>Dactylellina</taxon>
    </lineage>
</organism>
<dbReference type="GO" id="GO:0008379">
    <property type="term" value="F:thioredoxin peroxidase activity"/>
    <property type="evidence" value="ECO:0007669"/>
    <property type="project" value="TreeGrafter"/>
</dbReference>
<evidence type="ECO:0000256" key="6">
    <source>
        <dbReference type="ARBA" id="ARBA00023284"/>
    </source>
</evidence>
<evidence type="ECO:0000256" key="7">
    <source>
        <dbReference type="ARBA" id="ARBA00032824"/>
    </source>
</evidence>